<keyword evidence="5" id="KW-1185">Reference proteome</keyword>
<dbReference type="Proteomes" id="UP000800093">
    <property type="component" value="Unassembled WGS sequence"/>
</dbReference>
<evidence type="ECO:0000256" key="1">
    <source>
        <dbReference type="ARBA" id="ARBA00093634"/>
    </source>
</evidence>
<protein>
    <recommendedName>
        <fullName evidence="1">Vacuolar ATPase assembly protein VMA22</fullName>
    </recommendedName>
</protein>
<evidence type="ECO:0000313" key="5">
    <source>
        <dbReference type="Proteomes" id="UP000800093"/>
    </source>
</evidence>
<evidence type="ECO:0000256" key="2">
    <source>
        <dbReference type="SAM" id="Coils"/>
    </source>
</evidence>
<name>A0A9P4KB30_9PLEO</name>
<dbReference type="PANTHER" id="PTHR31996:SF2">
    <property type="entry name" value="COILED-COIL DOMAIN-CONTAINING PROTEIN 115"/>
    <property type="match status" value="1"/>
</dbReference>
<dbReference type="OrthoDB" id="408631at2759"/>
<dbReference type="GO" id="GO:0070072">
    <property type="term" value="P:vacuolar proton-transporting V-type ATPase complex assembly"/>
    <property type="evidence" value="ECO:0007669"/>
    <property type="project" value="InterPro"/>
</dbReference>
<evidence type="ECO:0000256" key="3">
    <source>
        <dbReference type="SAM" id="MobiDB-lite"/>
    </source>
</evidence>
<feature type="region of interest" description="Disordered" evidence="3">
    <location>
        <begin position="84"/>
        <end position="139"/>
    </location>
</feature>
<keyword evidence="2" id="KW-0175">Coiled coil</keyword>
<sequence length="196" mass="21544">MEAPSKNALISQLDSLLERYLNTLNQYQKAQQQLTSNLSSGYLSLAQANFNNQSHSRYGQDYYDERMQAFRKVKGSAVAFRIPAPKLDPSSASGPASSPPNSSGKPTEENNSEVSATSSESENEDESVNNAPSGESSTCSDPLRWFGILVPSALRQAQSSFVSAIEGPIPQLATIVREMRRQESEISRLRKQIKKL</sequence>
<dbReference type="GO" id="GO:0051082">
    <property type="term" value="F:unfolded protein binding"/>
    <property type="evidence" value="ECO:0007669"/>
    <property type="project" value="TreeGrafter"/>
</dbReference>
<gene>
    <name evidence="4" type="ORF">CC78DRAFT_553004</name>
</gene>
<evidence type="ECO:0000313" key="4">
    <source>
        <dbReference type="EMBL" id="KAF2265396.1"/>
    </source>
</evidence>
<accession>A0A9P4KB30</accession>
<dbReference type="AlphaFoldDB" id="A0A9P4KB30"/>
<dbReference type="EMBL" id="ML986607">
    <property type="protein sequence ID" value="KAF2265396.1"/>
    <property type="molecule type" value="Genomic_DNA"/>
</dbReference>
<reference evidence="5" key="1">
    <citation type="journal article" date="2020" name="Stud. Mycol.">
        <title>101 Dothideomycetes genomes: A test case for predicting lifestyles and emergence of pathogens.</title>
        <authorList>
            <person name="Haridas S."/>
            <person name="Albert R."/>
            <person name="Binder M."/>
            <person name="Bloem J."/>
            <person name="LaButti K."/>
            <person name="Salamov A."/>
            <person name="Andreopoulos B."/>
            <person name="Baker S."/>
            <person name="Barry K."/>
            <person name="Bills G."/>
            <person name="Bluhm B."/>
            <person name="Cannon C."/>
            <person name="Castanera R."/>
            <person name="Culley D."/>
            <person name="Daum C."/>
            <person name="Ezra D."/>
            <person name="Gonzalez J."/>
            <person name="Henrissat B."/>
            <person name="Kuo A."/>
            <person name="Liang C."/>
            <person name="Lipzen A."/>
            <person name="Lutzoni F."/>
            <person name="Magnuson J."/>
            <person name="Mondo S."/>
            <person name="Nolan M."/>
            <person name="Ohm R."/>
            <person name="Pangilinan J."/>
            <person name="Park H.-J."/>
            <person name="Ramirez L."/>
            <person name="Alfaro M."/>
            <person name="Sun H."/>
            <person name="Tritt A."/>
            <person name="Yoshinaga Y."/>
            <person name="Zwiers L.-H."/>
            <person name="Turgeon B."/>
            <person name="Goodwin S."/>
            <person name="Spatafora J."/>
            <person name="Crous P."/>
            <person name="Grigoriev I."/>
        </authorList>
    </citation>
    <scope>NUCLEOTIDE SEQUENCE [LARGE SCALE GENOMIC DNA]</scope>
    <source>
        <strain evidence="5">CBS 304.66</strain>
    </source>
</reference>
<comment type="caution">
    <text evidence="4">The sequence shown here is derived from an EMBL/GenBank/DDBJ whole genome shotgun (WGS) entry which is preliminary data.</text>
</comment>
<feature type="compositionally biased region" description="Low complexity" evidence="3">
    <location>
        <begin position="89"/>
        <end position="104"/>
    </location>
</feature>
<dbReference type="PANTHER" id="PTHR31996">
    <property type="entry name" value="COILED-COIL DOMAIN-CONTAINING PROTEIN 115"/>
    <property type="match status" value="1"/>
</dbReference>
<dbReference type="GO" id="GO:1990871">
    <property type="term" value="C:Vma12-Vma22 assembly complex"/>
    <property type="evidence" value="ECO:0007669"/>
    <property type="project" value="TreeGrafter"/>
</dbReference>
<dbReference type="Pfam" id="PF21730">
    <property type="entry name" value="Vma22_CCDC115"/>
    <property type="match status" value="1"/>
</dbReference>
<feature type="coiled-coil region" evidence="2">
    <location>
        <begin position="10"/>
        <end position="37"/>
    </location>
</feature>
<organism evidence="4 5">
    <name type="scientific">Lojkania enalia</name>
    <dbReference type="NCBI Taxonomy" id="147567"/>
    <lineage>
        <taxon>Eukaryota</taxon>
        <taxon>Fungi</taxon>
        <taxon>Dikarya</taxon>
        <taxon>Ascomycota</taxon>
        <taxon>Pezizomycotina</taxon>
        <taxon>Dothideomycetes</taxon>
        <taxon>Pleosporomycetidae</taxon>
        <taxon>Pleosporales</taxon>
        <taxon>Pleosporales incertae sedis</taxon>
        <taxon>Lojkania</taxon>
    </lineage>
</organism>
<dbReference type="InterPro" id="IPR040357">
    <property type="entry name" value="Vma22/CCDC115"/>
</dbReference>
<proteinExistence type="predicted"/>